<proteinExistence type="predicted"/>
<feature type="transmembrane region" description="Helical" evidence="1">
    <location>
        <begin position="219"/>
        <end position="237"/>
    </location>
</feature>
<keyword evidence="1" id="KW-0812">Transmembrane</keyword>
<keyword evidence="1" id="KW-0472">Membrane</keyword>
<gene>
    <name evidence="2" type="ORF">FisN_32Lh046</name>
</gene>
<keyword evidence="1" id="KW-1133">Transmembrane helix</keyword>
<dbReference type="GO" id="GO:0015098">
    <property type="term" value="F:molybdate ion transmembrane transporter activity"/>
    <property type="evidence" value="ECO:0007669"/>
    <property type="project" value="InterPro"/>
</dbReference>
<dbReference type="PANTHER" id="PTHR31970">
    <property type="match status" value="1"/>
</dbReference>
<feature type="transmembrane region" description="Helical" evidence="1">
    <location>
        <begin position="82"/>
        <end position="103"/>
    </location>
</feature>
<dbReference type="InParanoid" id="A0A1Z5JFX1"/>
<feature type="transmembrane region" description="Helical" evidence="1">
    <location>
        <begin position="159"/>
        <end position="179"/>
    </location>
</feature>
<organism evidence="2 3">
    <name type="scientific">Fistulifera solaris</name>
    <name type="common">Oleaginous diatom</name>
    <dbReference type="NCBI Taxonomy" id="1519565"/>
    <lineage>
        <taxon>Eukaryota</taxon>
        <taxon>Sar</taxon>
        <taxon>Stramenopiles</taxon>
        <taxon>Ochrophyta</taxon>
        <taxon>Bacillariophyta</taxon>
        <taxon>Bacillariophyceae</taxon>
        <taxon>Bacillariophycidae</taxon>
        <taxon>Naviculales</taxon>
        <taxon>Naviculaceae</taxon>
        <taxon>Fistulifera</taxon>
    </lineage>
</organism>
<comment type="caution">
    <text evidence="2">The sequence shown here is derived from an EMBL/GenBank/DDBJ whole genome shotgun (WGS) entry which is preliminary data.</text>
</comment>
<dbReference type="Proteomes" id="UP000198406">
    <property type="component" value="Unassembled WGS sequence"/>
</dbReference>
<evidence type="ECO:0000313" key="2">
    <source>
        <dbReference type="EMBL" id="GAX12879.1"/>
    </source>
</evidence>
<evidence type="ECO:0008006" key="4">
    <source>
        <dbReference type="Google" id="ProtNLM"/>
    </source>
</evidence>
<dbReference type="PANTHER" id="PTHR31970:SF9">
    <property type="entry name" value="MOLYBDATE TRANSPORTER 2"/>
    <property type="match status" value="1"/>
</dbReference>
<dbReference type="AlphaFoldDB" id="A0A1Z5JFX1"/>
<feature type="transmembrane region" description="Helical" evidence="1">
    <location>
        <begin position="308"/>
        <end position="328"/>
    </location>
</feature>
<evidence type="ECO:0000313" key="3">
    <source>
        <dbReference type="Proteomes" id="UP000198406"/>
    </source>
</evidence>
<protein>
    <recommendedName>
        <fullName evidence="4">Sulfate transporter</fullName>
    </recommendedName>
</protein>
<feature type="transmembrane region" description="Helical" evidence="1">
    <location>
        <begin position="132"/>
        <end position="152"/>
    </location>
</feature>
<feature type="transmembrane region" description="Helical" evidence="1">
    <location>
        <begin position="425"/>
        <end position="450"/>
    </location>
</feature>
<reference evidence="2 3" key="1">
    <citation type="journal article" date="2015" name="Plant Cell">
        <title>Oil accumulation by the oleaginous diatom Fistulifera solaris as revealed by the genome and transcriptome.</title>
        <authorList>
            <person name="Tanaka T."/>
            <person name="Maeda Y."/>
            <person name="Veluchamy A."/>
            <person name="Tanaka M."/>
            <person name="Abida H."/>
            <person name="Marechal E."/>
            <person name="Bowler C."/>
            <person name="Muto M."/>
            <person name="Sunaga Y."/>
            <person name="Tanaka M."/>
            <person name="Yoshino T."/>
            <person name="Taniguchi T."/>
            <person name="Fukuda Y."/>
            <person name="Nemoto M."/>
            <person name="Matsumoto M."/>
            <person name="Wong P.S."/>
            <person name="Aburatani S."/>
            <person name="Fujibuchi W."/>
        </authorList>
    </citation>
    <scope>NUCLEOTIDE SEQUENCE [LARGE SCALE GENOMIC DNA]</scope>
    <source>
        <strain evidence="2 3">JPCC DA0580</strain>
    </source>
</reference>
<dbReference type="OrthoDB" id="5402974at2759"/>
<dbReference type="EMBL" id="BDSP01000056">
    <property type="protein sequence ID" value="GAX12879.1"/>
    <property type="molecule type" value="Genomic_DNA"/>
</dbReference>
<accession>A0A1Z5JFX1</accession>
<evidence type="ECO:0000256" key="1">
    <source>
        <dbReference type="SAM" id="Phobius"/>
    </source>
</evidence>
<feature type="transmembrane region" description="Helical" evidence="1">
    <location>
        <begin position="185"/>
        <end position="207"/>
    </location>
</feature>
<keyword evidence="3" id="KW-1185">Reference proteome</keyword>
<dbReference type="Pfam" id="PF16983">
    <property type="entry name" value="MFS_MOT1"/>
    <property type="match status" value="2"/>
</dbReference>
<sequence length="483" mass="51637">MSIVEGEAATESGAINFNEMMMSSERLDLSDEVSFFSPFSRPLVRQRIHDFYKNLTLSEISGSLGDLGTFIPLYVALCRQGLLYPTAALFFAGVSNVLTGFFWDLPMPVQPMKAIAAVALVEGLSQEQVTTAGIWMALFLFLLGFTNAIDLIHRVVPQSVVWGMQLGVGANLAIKGLVMVSQLTWFDAMDCIVLAIACALMCAIFLAESVETSANNHPVGVYMFLLGSILALVQLLSETNGAPSSALSQTGIVDWALRDVTWKDWKVGLLQGALPQLPLSTLNSVISVCCLADSLFPGRRSEEQSVLSRRHVCVSVGLMNLLVLFGAMPNCHGAGGLAGQYKFGARHGSSVVFLGSCKVLLAVLFGKYILIFLEHIPSAILGVMLVVSGQELASTGLQSLFAPLLSVGDPSSMGNALRSRMEITLITAIIIIGLKKTHVGALVGIVLDVVQRFRQTRLQSVVSASGSAPVYYDPVQTGNGGSN</sequence>
<feature type="transmembrane region" description="Helical" evidence="1">
    <location>
        <begin position="348"/>
        <end position="373"/>
    </location>
</feature>
<dbReference type="InterPro" id="IPR031563">
    <property type="entry name" value="MOT1/MOT2"/>
</dbReference>
<name>A0A1Z5JFX1_FISSO</name>